<comment type="caution">
    <text evidence="2">The sequence shown here is derived from an EMBL/GenBank/DDBJ whole genome shotgun (WGS) entry which is preliminary data.</text>
</comment>
<evidence type="ECO:0000259" key="1">
    <source>
        <dbReference type="PROSITE" id="PS51186"/>
    </source>
</evidence>
<dbReference type="Gene3D" id="3.40.630.30">
    <property type="match status" value="1"/>
</dbReference>
<dbReference type="EMBL" id="FOTG01000004">
    <property type="protein sequence ID" value="SFL21982.1"/>
    <property type="molecule type" value="Genomic_DNA"/>
</dbReference>
<dbReference type="PIRSF" id="PIRSF037663">
    <property type="entry name" value="Acetyltransf_GNAT_prd"/>
    <property type="match status" value="1"/>
</dbReference>
<organism evidence="2 4">
    <name type="scientific">Streptococcus equinus JB1</name>
    <dbReference type="NCBI Taxonomy" id="1294274"/>
    <lineage>
        <taxon>Bacteria</taxon>
        <taxon>Bacillati</taxon>
        <taxon>Bacillota</taxon>
        <taxon>Bacilli</taxon>
        <taxon>Lactobacillales</taxon>
        <taxon>Streptococcaceae</taxon>
        <taxon>Streptococcus</taxon>
    </lineage>
</organism>
<dbReference type="InterPro" id="IPR016181">
    <property type="entry name" value="Acyl_CoA_acyltransferase"/>
</dbReference>
<dbReference type="AlphaFoldDB" id="A0A091BML3"/>
<reference evidence="2 4" key="1">
    <citation type="journal article" date="2014" name="Genome Announc.">
        <title>Draft Genome Sequences of Streptococcus bovis Strains ATCC 33317 and JB1.</title>
        <authorList>
            <person name="Benahmed F.H."/>
            <person name="Gopinath G.R."/>
            <person name="Harbottle H."/>
            <person name="Cotta M.A."/>
            <person name="Luo Y."/>
            <person name="Henderson C."/>
            <person name="Teri P."/>
            <person name="Soppet D."/>
            <person name="Rasmussen M."/>
            <person name="Whitehead T.R."/>
            <person name="Davidson M."/>
        </authorList>
    </citation>
    <scope>NUCLEOTIDE SEQUENCE [LARGE SCALE GENOMIC DNA]</scope>
    <source>
        <strain evidence="2 4">JB1</strain>
    </source>
</reference>
<dbReference type="PANTHER" id="PTHR43072">
    <property type="entry name" value="N-ACETYLTRANSFERASE"/>
    <property type="match status" value="1"/>
</dbReference>
<dbReference type="PROSITE" id="PS51186">
    <property type="entry name" value="GNAT"/>
    <property type="match status" value="1"/>
</dbReference>
<dbReference type="EMBL" id="AUZH01000035">
    <property type="protein sequence ID" value="KFN85924.1"/>
    <property type="molecule type" value="Genomic_DNA"/>
</dbReference>
<keyword evidence="2" id="KW-0808">Transferase</keyword>
<dbReference type="Proteomes" id="UP000029382">
    <property type="component" value="Unassembled WGS sequence"/>
</dbReference>
<accession>A0A091BML3</accession>
<evidence type="ECO:0000313" key="2">
    <source>
        <dbReference type="EMBL" id="KFN85924.1"/>
    </source>
</evidence>
<dbReference type="Pfam" id="PF00583">
    <property type="entry name" value="Acetyltransf_1"/>
    <property type="match status" value="1"/>
</dbReference>
<evidence type="ECO:0000313" key="5">
    <source>
        <dbReference type="Proteomes" id="UP000182793"/>
    </source>
</evidence>
<feature type="domain" description="N-acetyltransferase" evidence="1">
    <location>
        <begin position="1"/>
        <end position="159"/>
    </location>
</feature>
<dbReference type="GO" id="GO:0016747">
    <property type="term" value="F:acyltransferase activity, transferring groups other than amino-acyl groups"/>
    <property type="evidence" value="ECO:0007669"/>
    <property type="project" value="InterPro"/>
</dbReference>
<gene>
    <name evidence="2" type="ORF">H702_09670</name>
    <name evidence="3" type="ORF">SAMN02910290_00958</name>
</gene>
<dbReference type="InterPro" id="IPR017255">
    <property type="entry name" value="AcTrfase_GNAT_prd"/>
</dbReference>
<dbReference type="RefSeq" id="WP_039697466.1">
    <property type="nucleotide sequence ID" value="NZ_AUZH01000035.1"/>
</dbReference>
<name>A0A091BML3_STREI</name>
<dbReference type="SUPFAM" id="SSF55729">
    <property type="entry name" value="Acyl-CoA N-acyltransferases (Nat)"/>
    <property type="match status" value="1"/>
</dbReference>
<dbReference type="InterPro" id="IPR000182">
    <property type="entry name" value="GNAT_dom"/>
</dbReference>
<keyword evidence="5" id="KW-1185">Reference proteome</keyword>
<protein>
    <submittedName>
        <fullName evidence="2">Acetyltransferase</fullName>
    </submittedName>
    <submittedName>
        <fullName evidence="3">L-amino acid N-acyltransferase YncA</fullName>
    </submittedName>
</protein>
<reference evidence="3 5" key="2">
    <citation type="submission" date="2016-10" db="EMBL/GenBank/DDBJ databases">
        <authorList>
            <person name="Varghese N."/>
            <person name="Submissions S."/>
        </authorList>
    </citation>
    <scope>NUCLEOTIDE SEQUENCE [LARGE SCALE GENOMIC DNA]</scope>
    <source>
        <strain evidence="3 5">JB1</strain>
    </source>
</reference>
<dbReference type="Proteomes" id="UP000182793">
    <property type="component" value="Unassembled WGS sequence"/>
</dbReference>
<dbReference type="CDD" id="cd04301">
    <property type="entry name" value="NAT_SF"/>
    <property type="match status" value="1"/>
</dbReference>
<evidence type="ECO:0000313" key="3">
    <source>
        <dbReference type="EMBL" id="SFL21982.1"/>
    </source>
</evidence>
<sequence>MQIRPMKLEDIEQVVAMENKTWDNFNTPASLPAANKHKIIQAFQNHSHYLVAEENGVILGVLDYHAYYPFPSARHVVSFIIAVDKDTQGQGIGHSLIRAFFAMAKSDNYKKVVIHVLSSNKNACRFYENIGFTLEATLKNQFYLNGTYVDDLIYSYYLEEIHAK</sequence>
<proteinExistence type="predicted"/>
<evidence type="ECO:0000313" key="4">
    <source>
        <dbReference type="Proteomes" id="UP000029382"/>
    </source>
</evidence>